<protein>
    <recommendedName>
        <fullName evidence="3">Glycosyltransferase 2-like domain-containing protein</fullName>
    </recommendedName>
</protein>
<organism evidence="4 5">
    <name type="scientific">Prevotella micans F0438</name>
    <dbReference type="NCBI Taxonomy" id="883158"/>
    <lineage>
        <taxon>Bacteria</taxon>
        <taxon>Pseudomonadati</taxon>
        <taxon>Bacteroidota</taxon>
        <taxon>Bacteroidia</taxon>
        <taxon>Bacteroidales</taxon>
        <taxon>Prevotellaceae</taxon>
        <taxon>Prevotella</taxon>
    </lineage>
</organism>
<evidence type="ECO:0000259" key="3">
    <source>
        <dbReference type="Pfam" id="PF00535"/>
    </source>
</evidence>
<proteinExistence type="predicted"/>
<dbReference type="PANTHER" id="PTHR22916:SF51">
    <property type="entry name" value="GLYCOSYLTRANSFERASE EPSH-RELATED"/>
    <property type="match status" value="1"/>
</dbReference>
<dbReference type="EMBL" id="AGWK01000027">
    <property type="protein sequence ID" value="EHO71535.1"/>
    <property type="molecule type" value="Genomic_DNA"/>
</dbReference>
<dbReference type="InterPro" id="IPR029044">
    <property type="entry name" value="Nucleotide-diphossugar_trans"/>
</dbReference>
<dbReference type="AlphaFoldDB" id="H1Q1R5"/>
<evidence type="ECO:0000256" key="2">
    <source>
        <dbReference type="ARBA" id="ARBA00022679"/>
    </source>
</evidence>
<dbReference type="Proteomes" id="UP000016023">
    <property type="component" value="Unassembled WGS sequence"/>
</dbReference>
<sequence>MTLSFIIPLYNCEAYVADCLNGIYGSEVDERDFEVIIVNDGSKDNGPMVCQAFANEHSNLHLISQENQGASAARNAGLNVAKGEFVWFVDADDKLVPHFFIKMVDVMKHDSTTELFCFNHYRVFKDRTDTCIDYAEEKTIDGIQFYSGNASGFLWNKIYRRELISSTRFLAGTKNLEDAYFNLKVIPKAINIRCLTDIGYYYNNTNQASTSKDQSLRNLVKLNQDSLTIHWAIAKDIAQCNDKQRASIYKEMLNKSIAGHLYSLMRFYSPGYLRRNINKYRTAGFYPVPKTSHQRTNKFLLLANRKTLFVLFTRLYKLLT</sequence>
<dbReference type="GO" id="GO:0016758">
    <property type="term" value="F:hexosyltransferase activity"/>
    <property type="evidence" value="ECO:0007669"/>
    <property type="project" value="UniProtKB-ARBA"/>
</dbReference>
<dbReference type="InterPro" id="IPR001173">
    <property type="entry name" value="Glyco_trans_2-like"/>
</dbReference>
<dbReference type="Gene3D" id="3.90.550.10">
    <property type="entry name" value="Spore Coat Polysaccharide Biosynthesis Protein SpsA, Chain A"/>
    <property type="match status" value="1"/>
</dbReference>
<keyword evidence="5" id="KW-1185">Reference proteome</keyword>
<dbReference type="eggNOG" id="COG1216">
    <property type="taxonomic scope" value="Bacteria"/>
</dbReference>
<dbReference type="PANTHER" id="PTHR22916">
    <property type="entry name" value="GLYCOSYLTRANSFERASE"/>
    <property type="match status" value="1"/>
</dbReference>
<dbReference type="STRING" id="883158.HMPREF9140_00853"/>
<dbReference type="SUPFAM" id="SSF53448">
    <property type="entry name" value="Nucleotide-diphospho-sugar transferases"/>
    <property type="match status" value="1"/>
</dbReference>
<comment type="caution">
    <text evidence="4">The sequence shown here is derived from an EMBL/GenBank/DDBJ whole genome shotgun (WGS) entry which is preliminary data.</text>
</comment>
<dbReference type="Pfam" id="PF00535">
    <property type="entry name" value="Glycos_transf_2"/>
    <property type="match status" value="1"/>
</dbReference>
<name>H1Q1R5_9BACT</name>
<dbReference type="HOGENOM" id="CLU_025996_25_0_10"/>
<dbReference type="CDD" id="cd00761">
    <property type="entry name" value="Glyco_tranf_GTA_type"/>
    <property type="match status" value="1"/>
</dbReference>
<gene>
    <name evidence="4" type="ORF">HMPREF9140_00853</name>
</gene>
<reference evidence="4 5" key="1">
    <citation type="submission" date="2011-12" db="EMBL/GenBank/DDBJ databases">
        <title>The Genome Sequence of Prevotella micans F0438.</title>
        <authorList>
            <consortium name="The Broad Institute Genome Sequencing Platform"/>
            <person name="Earl A."/>
            <person name="Ward D."/>
            <person name="Feldgarden M."/>
            <person name="Gevers D."/>
            <person name="Izard J."/>
            <person name="Baranova O.V."/>
            <person name="Blanton J.M."/>
            <person name="Wade W.G."/>
            <person name="Dewhirst F.E."/>
            <person name="Young S.K."/>
            <person name="Zeng Q."/>
            <person name="Gargeya S."/>
            <person name="Fitzgerald M."/>
            <person name="Haas B."/>
            <person name="Abouelleil A."/>
            <person name="Alvarado L."/>
            <person name="Arachchi H.M."/>
            <person name="Berlin A."/>
            <person name="Chapman S.B."/>
            <person name="Gearin G."/>
            <person name="Goldberg J."/>
            <person name="Griggs A."/>
            <person name="Gujja S."/>
            <person name="Hansen M."/>
            <person name="Heiman D."/>
            <person name="Howarth C."/>
            <person name="Larimer J."/>
            <person name="Lui A."/>
            <person name="MacDonald P.J.P."/>
            <person name="McCowen C."/>
            <person name="Montmayeur A."/>
            <person name="Murphy C."/>
            <person name="Neiman D."/>
            <person name="Pearson M."/>
            <person name="Priest M."/>
            <person name="Roberts A."/>
            <person name="Saif S."/>
            <person name="Shea T."/>
            <person name="Sisk P."/>
            <person name="Stolte C."/>
            <person name="Sykes S."/>
            <person name="Wortman J."/>
            <person name="Nusbaum C."/>
            <person name="Birren B."/>
        </authorList>
    </citation>
    <scope>NUCLEOTIDE SEQUENCE [LARGE SCALE GENOMIC DNA]</scope>
    <source>
        <strain evidence="4 5">F0438</strain>
    </source>
</reference>
<feature type="domain" description="Glycosyltransferase 2-like" evidence="3">
    <location>
        <begin position="4"/>
        <end position="128"/>
    </location>
</feature>
<keyword evidence="1" id="KW-0328">Glycosyltransferase</keyword>
<accession>H1Q1R5</accession>
<keyword evidence="2" id="KW-0808">Transferase</keyword>
<dbReference type="RefSeq" id="WP_006951974.1">
    <property type="nucleotide sequence ID" value="NZ_JH594521.1"/>
</dbReference>
<evidence type="ECO:0000256" key="1">
    <source>
        <dbReference type="ARBA" id="ARBA00022676"/>
    </source>
</evidence>
<evidence type="ECO:0000313" key="4">
    <source>
        <dbReference type="EMBL" id="EHO71535.1"/>
    </source>
</evidence>
<dbReference type="PATRIC" id="fig|883158.3.peg.859"/>
<evidence type="ECO:0000313" key="5">
    <source>
        <dbReference type="Proteomes" id="UP000016023"/>
    </source>
</evidence>